<keyword evidence="7" id="KW-1185">Reference proteome</keyword>
<feature type="domain" description="Helicase C-terminal" evidence="5">
    <location>
        <begin position="944"/>
        <end position="1130"/>
    </location>
</feature>
<dbReference type="GO" id="GO:0036297">
    <property type="term" value="P:interstrand cross-link repair"/>
    <property type="evidence" value="ECO:0007669"/>
    <property type="project" value="TreeGrafter"/>
</dbReference>
<dbReference type="GO" id="GO:0043138">
    <property type="term" value="F:3'-5' DNA helicase activity"/>
    <property type="evidence" value="ECO:0007669"/>
    <property type="project" value="TreeGrafter"/>
</dbReference>
<dbReference type="Pfam" id="PF00270">
    <property type="entry name" value="DEAD"/>
    <property type="match status" value="1"/>
</dbReference>
<dbReference type="Pfam" id="PF00271">
    <property type="entry name" value="Helicase_C"/>
    <property type="match status" value="1"/>
</dbReference>
<dbReference type="Gene3D" id="3.40.50.300">
    <property type="entry name" value="P-loop containing nucleotide triphosphate hydrolases"/>
    <property type="match status" value="2"/>
</dbReference>
<keyword evidence="6" id="KW-0378">Hydrolase</keyword>
<dbReference type="Pfam" id="PF09369">
    <property type="entry name" value="MZB"/>
    <property type="match status" value="1"/>
</dbReference>
<organism evidence="6 7">
    <name type="scientific">Planktothrix paucivesiculata PCC 9631</name>
    <dbReference type="NCBI Taxonomy" id="671071"/>
    <lineage>
        <taxon>Bacteria</taxon>
        <taxon>Bacillati</taxon>
        <taxon>Cyanobacteriota</taxon>
        <taxon>Cyanophyceae</taxon>
        <taxon>Oscillatoriophycideae</taxon>
        <taxon>Oscillatoriales</taxon>
        <taxon>Microcoleaceae</taxon>
        <taxon>Planktothrix</taxon>
    </lineage>
</organism>
<dbReference type="InterPro" id="IPR001650">
    <property type="entry name" value="Helicase_C-like"/>
</dbReference>
<dbReference type="PANTHER" id="PTHR47957:SF3">
    <property type="entry name" value="ATP-DEPENDENT HELICASE HRQ1"/>
    <property type="match status" value="1"/>
</dbReference>
<name>A0A7Z9DZ55_9CYAN</name>
<dbReference type="InterPro" id="IPR018973">
    <property type="entry name" value="MZB"/>
</dbReference>
<dbReference type="GO" id="GO:0006289">
    <property type="term" value="P:nucleotide-excision repair"/>
    <property type="evidence" value="ECO:0007669"/>
    <property type="project" value="TreeGrafter"/>
</dbReference>
<dbReference type="PANTHER" id="PTHR47957">
    <property type="entry name" value="ATP-DEPENDENT HELICASE HRQ1"/>
    <property type="match status" value="1"/>
</dbReference>
<evidence type="ECO:0000259" key="5">
    <source>
        <dbReference type="PROSITE" id="PS51194"/>
    </source>
</evidence>
<dbReference type="SUPFAM" id="SSF52540">
    <property type="entry name" value="P-loop containing nucleoside triphosphate hydrolases"/>
    <property type="match status" value="2"/>
</dbReference>
<reference evidence="6" key="1">
    <citation type="submission" date="2019-10" db="EMBL/GenBank/DDBJ databases">
        <authorList>
            <consortium name="Genoscope - CEA"/>
            <person name="William W."/>
        </authorList>
    </citation>
    <scope>NUCLEOTIDE SEQUENCE [LARGE SCALE GENOMIC DNA]</scope>
    <source>
        <strain evidence="6">BBR_PRJEB10994</strain>
    </source>
</reference>
<evidence type="ECO:0000256" key="2">
    <source>
        <dbReference type="ARBA" id="ARBA00022840"/>
    </source>
</evidence>
<evidence type="ECO:0000313" key="7">
    <source>
        <dbReference type="Proteomes" id="UP000182190"/>
    </source>
</evidence>
<dbReference type="GO" id="GO:0003676">
    <property type="term" value="F:nucleic acid binding"/>
    <property type="evidence" value="ECO:0007669"/>
    <property type="project" value="InterPro"/>
</dbReference>
<dbReference type="InterPro" id="IPR027417">
    <property type="entry name" value="P-loop_NTPase"/>
</dbReference>
<evidence type="ECO:0000313" key="6">
    <source>
        <dbReference type="EMBL" id="VXD17051.1"/>
    </source>
</evidence>
<keyword evidence="3" id="KW-0175">Coiled coil</keyword>
<proteinExistence type="predicted"/>
<dbReference type="GO" id="GO:0005524">
    <property type="term" value="F:ATP binding"/>
    <property type="evidence" value="ECO:0007669"/>
    <property type="project" value="UniProtKB-KW"/>
</dbReference>
<dbReference type="RefSeq" id="WP_083616924.1">
    <property type="nucleotide sequence ID" value="NZ_LR734992.1"/>
</dbReference>
<evidence type="ECO:0000256" key="3">
    <source>
        <dbReference type="SAM" id="Coils"/>
    </source>
</evidence>
<dbReference type="PROSITE" id="PS51192">
    <property type="entry name" value="HELICASE_ATP_BIND_1"/>
    <property type="match status" value="1"/>
</dbReference>
<comment type="caution">
    <text evidence="6">The sequence shown here is derived from an EMBL/GenBank/DDBJ whole genome shotgun (WGS) entry which is preliminary data.</text>
</comment>
<dbReference type="SMART" id="SM00490">
    <property type="entry name" value="HELICc"/>
    <property type="match status" value="1"/>
</dbReference>
<feature type="coiled-coil region" evidence="3">
    <location>
        <begin position="1198"/>
        <end position="1255"/>
    </location>
</feature>
<dbReference type="InterPro" id="IPR014001">
    <property type="entry name" value="Helicase_ATP-bd"/>
</dbReference>
<gene>
    <name evidence="6" type="ORF">PL9631_250151</name>
</gene>
<protein>
    <submittedName>
        <fullName evidence="6">RNA helicase</fullName>
    </submittedName>
</protein>
<dbReference type="PROSITE" id="PS51194">
    <property type="entry name" value="HELICASE_CTER"/>
    <property type="match status" value="1"/>
</dbReference>
<evidence type="ECO:0000259" key="4">
    <source>
        <dbReference type="PROSITE" id="PS51192"/>
    </source>
</evidence>
<keyword evidence="6" id="KW-0347">Helicase</keyword>
<dbReference type="InterPro" id="IPR011545">
    <property type="entry name" value="DEAD/DEAH_box_helicase_dom"/>
</dbReference>
<dbReference type="OrthoDB" id="9774462at2"/>
<feature type="domain" description="Helicase ATP-binding" evidence="4">
    <location>
        <begin position="84"/>
        <end position="286"/>
    </location>
</feature>
<keyword evidence="1" id="KW-0547">Nucleotide-binding</keyword>
<accession>A0A7Z9DZ55</accession>
<dbReference type="SMART" id="SM00487">
    <property type="entry name" value="DEXDc"/>
    <property type="match status" value="1"/>
</dbReference>
<evidence type="ECO:0000256" key="1">
    <source>
        <dbReference type="ARBA" id="ARBA00022741"/>
    </source>
</evidence>
<dbReference type="EMBL" id="CZCS02000163">
    <property type="protein sequence ID" value="VXD17051.1"/>
    <property type="molecule type" value="Genomic_DNA"/>
</dbReference>
<dbReference type="Proteomes" id="UP000182190">
    <property type="component" value="Unassembled WGS sequence"/>
</dbReference>
<sequence>MIPSVVASEVRASVEDFLKTEFRPASPRFEGLMERFLATPEAVFKGPYLSISLPFRPGTAGADYFPNVPMAFPPHRHQEQAFARLKSPYYQSTLVATGTGSGKTECFLLPILDHCHQYYGESGIKALLIYPMNALATDQAKRLANAIWNNPNLKGKITAGLFVGELEREPKAMMGEDHIITDKDILRQCPPDILLTNYKMLDYLLIRPGDQSLWAGNEPKTLRYLVVDEIHTFDGAQGTDLACLIRRLKARLRIPEKHLACVGTSATLGGSGTKKEMLEYAETVFDEPFNENALVEEDRLSAIEFLSDAYIDPLPIPEPDRLQILKAGHYQDRDDYIRAQYQLWFEQPLTDSFDSTDWRIQLGDRLKSLPIVHNLLKVLDSGPISLTDLWQKLSRKMRLPDSNDPVYQSALFDSLIALCAIARRPGKSDRPLPPWVNIRLQFWLRELRRMVATVGEKPELVFADDQVSEEKERTLPVMYCRDCGSTGWGGLRKQSSDRKIGCDLRDFYRAFFSSDPLITYIFPTRDRGSSKGWMSWLLCTECLSLNRSDASSCFRCGNEELISVVEPEEIVRTVKTKGGNDRRESNHDCPFCGSKEGLAILGSRAASLASAAIGTLFASSYNDDRKLITFSDSVQDAAHRAGFFESRTFRTTLRTALRQYLDNEASGWNLADIRTEFNKYWRSQFSTDADYVATFMPSDLEWLREWEELQKTGKAKSSLVELIDQRLDWEVVAEVGLRTNLGGSLERTATCAISLNSELLEPALNQLQEQLRNEIGGLENLDKTTLHRFLLGLIHHLRQRGGILHAVAENYISSGGKPFRLQQRLFMPGFGPSSLTPVYFVQNGGFFPRFETLIKPSGKATWCENWAFKLFSSYTPLVIAQAENLYHFVLSNLVNHKLFGIRYTSSDTKVWGIEQTALELHNQAYSLACEQCGHTITCTSQELELWQQMPCLRPECGGHYQQSERSNIDFYRHLYSQGKVWRIFAKEHTGLLERDVREELENRFISGKHRYDPNLISATSTLEMGIDINTLSSVLLCSVPPAQANYQQRVGRAGRTDGNAFITAIANGNPHDLYFWADPIMMIAGGVNTPGFYLNASAILQRQLTAYCLDRWVEKGITLEEFPEQFGKVLDNVQQRDLSHFPYNWLQFIENQQSQLLQDFIELFENKISALSQEQLKSFIEKGEHDEGGLRWHIVNRLEEVVEERKRLKNQIETLRRRIKDKKQAARSQNYKEEIEELERERNGLIELVKSINNKNTLNFFTDEGLLPNYAFPEPGVILKSIIWRETNIKGDSQTGKYETFSFEYERPSVMALRELAPSGVFYAEGNRVKIDQIDLNLSKIEEWRLCRNCAYGVSAILEAAKQPTCPRCGDKMWSDGGRKRKMVRLRQVMATTNARDSRIGDDKDERQPAFFTQQMLVDFEPEVREDSYVINDDEFPFGFEFLSKVTFREVNFGESNSHSENFEVAGISRPRPGFRICRHCGKVQSSQSKQQHTLTCSRRPDADESDFTDILYLFRQFESEAIRILLPVDTLSSNTKLHSFIAALQLGLKQYFKGKVDHLRTLVNQEPQENSPSPRLLRKPFLFLYDTVPGGTGYLHQLVRNPDNLFSVLQEALIILRSCDCDDGCYKCLYGYRNSFDQDQISLRTAIHLLNTILSRKDKLTKNNQGLSEVKLNTLFDSVLEQRFIEALHRYRYEDNPTIVRKEIINGKAGYFIRIGNQDWNIEPQVELGSNQGIDVPSRADFVFYPAKTSANVLPIAIFTDGWQYHANRIAEDFLQRMAIAKSKKYHVWSLSWADVESQFSNLGSFYTDLLEIGVNSPFREKEKTFYEKYKCDRLRFKVDKNSFTWLVHFLTNPELNLWTNLALMRTSAQIDISSFKTQSTRHSWQKQVLDITNASVIDACQATASERPLGIVEWPESREESLVKIYVSVDVKRHAVRDSTGSFVVVWLNDKGTESDKELQTAWVGVLRYFNLLQFLDHSYVVTAKGNSSGLNAKLNYPKKCQVQPPEVLSSNAPAWQQLEELVFDEQTIALLQHMKIHDWPLPEVGYEIMNDMEVVIAEAELAWPTYKCALILEESELFNFAGWKVTSVSQIIKEPEVFRQNCLKSN</sequence>
<keyword evidence="2" id="KW-0067">ATP-binding</keyword>